<organism evidence="1 2">
    <name type="scientific">Pisolithus tinctorius Marx 270</name>
    <dbReference type="NCBI Taxonomy" id="870435"/>
    <lineage>
        <taxon>Eukaryota</taxon>
        <taxon>Fungi</taxon>
        <taxon>Dikarya</taxon>
        <taxon>Basidiomycota</taxon>
        <taxon>Agaricomycotina</taxon>
        <taxon>Agaricomycetes</taxon>
        <taxon>Agaricomycetidae</taxon>
        <taxon>Boletales</taxon>
        <taxon>Sclerodermatineae</taxon>
        <taxon>Pisolithaceae</taxon>
        <taxon>Pisolithus</taxon>
    </lineage>
</organism>
<gene>
    <name evidence="1" type="ORF">M404DRAFT_10006</name>
</gene>
<keyword evidence="2" id="KW-1185">Reference proteome</keyword>
<dbReference type="AlphaFoldDB" id="A0A0C3NKT2"/>
<dbReference type="HOGENOM" id="CLU_1415695_0_0_1"/>
<dbReference type="EMBL" id="KN831987">
    <property type="protein sequence ID" value="KIO01570.1"/>
    <property type="molecule type" value="Genomic_DNA"/>
</dbReference>
<dbReference type="OrthoDB" id="3247018at2759"/>
<sequence length="192" mass="21240">MTAVEIARQAWMQAASAHLKESTQGDVCNLNTTAGLNYAKNGSNQPGSDKIKIAIEVHIKGSSNEAMLVNSMAKVLEDSLAALNITWKKEEGMSFILTYILSKSADLYRPKDPKSKDIKGLAIFFELFFAEHLDQVQREQPAMAMTTVCKTYKCCATQGSSSDEEFNESISVKQPPRKQACWARILSKKQGK</sequence>
<accession>A0A0C3NKT2</accession>
<proteinExistence type="predicted"/>
<evidence type="ECO:0000313" key="1">
    <source>
        <dbReference type="EMBL" id="KIO01570.1"/>
    </source>
</evidence>
<reference evidence="2" key="2">
    <citation type="submission" date="2015-01" db="EMBL/GenBank/DDBJ databases">
        <title>Evolutionary Origins and Diversification of the Mycorrhizal Mutualists.</title>
        <authorList>
            <consortium name="DOE Joint Genome Institute"/>
            <consortium name="Mycorrhizal Genomics Consortium"/>
            <person name="Kohler A."/>
            <person name="Kuo A."/>
            <person name="Nagy L.G."/>
            <person name="Floudas D."/>
            <person name="Copeland A."/>
            <person name="Barry K.W."/>
            <person name="Cichocki N."/>
            <person name="Veneault-Fourrey C."/>
            <person name="LaButti K."/>
            <person name="Lindquist E.A."/>
            <person name="Lipzen A."/>
            <person name="Lundell T."/>
            <person name="Morin E."/>
            <person name="Murat C."/>
            <person name="Riley R."/>
            <person name="Ohm R."/>
            <person name="Sun H."/>
            <person name="Tunlid A."/>
            <person name="Henrissat B."/>
            <person name="Grigoriev I.V."/>
            <person name="Hibbett D.S."/>
            <person name="Martin F."/>
        </authorList>
    </citation>
    <scope>NUCLEOTIDE SEQUENCE [LARGE SCALE GENOMIC DNA]</scope>
    <source>
        <strain evidence="2">Marx 270</strain>
    </source>
</reference>
<name>A0A0C3NKT2_PISTI</name>
<dbReference type="InParanoid" id="A0A0C3NKT2"/>
<dbReference type="Proteomes" id="UP000054217">
    <property type="component" value="Unassembled WGS sequence"/>
</dbReference>
<evidence type="ECO:0000313" key="2">
    <source>
        <dbReference type="Proteomes" id="UP000054217"/>
    </source>
</evidence>
<reference evidence="1 2" key="1">
    <citation type="submission" date="2014-04" db="EMBL/GenBank/DDBJ databases">
        <authorList>
            <consortium name="DOE Joint Genome Institute"/>
            <person name="Kuo A."/>
            <person name="Kohler A."/>
            <person name="Costa M.D."/>
            <person name="Nagy L.G."/>
            <person name="Floudas D."/>
            <person name="Copeland A."/>
            <person name="Barry K.W."/>
            <person name="Cichocki N."/>
            <person name="Veneault-Fourrey C."/>
            <person name="LaButti K."/>
            <person name="Lindquist E.A."/>
            <person name="Lipzen A."/>
            <person name="Lundell T."/>
            <person name="Morin E."/>
            <person name="Murat C."/>
            <person name="Sun H."/>
            <person name="Tunlid A."/>
            <person name="Henrissat B."/>
            <person name="Grigoriev I.V."/>
            <person name="Hibbett D.S."/>
            <person name="Martin F."/>
            <person name="Nordberg H.P."/>
            <person name="Cantor M.N."/>
            <person name="Hua S.X."/>
        </authorList>
    </citation>
    <scope>NUCLEOTIDE SEQUENCE [LARGE SCALE GENOMIC DNA]</scope>
    <source>
        <strain evidence="1 2">Marx 270</strain>
    </source>
</reference>
<protein>
    <submittedName>
        <fullName evidence="1">Uncharacterized protein</fullName>
    </submittedName>
</protein>